<dbReference type="InParanoid" id="A0A482X7H7"/>
<reference evidence="1 2" key="1">
    <citation type="journal article" date="2017" name="Gigascience">
        <title>Genome sequence of the small brown planthopper, Laodelphax striatellus.</title>
        <authorList>
            <person name="Zhu J."/>
            <person name="Jiang F."/>
            <person name="Wang X."/>
            <person name="Yang P."/>
            <person name="Bao Y."/>
            <person name="Zhao W."/>
            <person name="Wang W."/>
            <person name="Lu H."/>
            <person name="Wang Q."/>
            <person name="Cui N."/>
            <person name="Li J."/>
            <person name="Chen X."/>
            <person name="Luo L."/>
            <person name="Yu J."/>
            <person name="Kang L."/>
            <person name="Cui F."/>
        </authorList>
    </citation>
    <scope>NUCLEOTIDE SEQUENCE [LARGE SCALE GENOMIC DNA]</scope>
    <source>
        <strain evidence="1">Lst14</strain>
    </source>
</reference>
<dbReference type="EMBL" id="QKKF02016927">
    <property type="protein sequence ID" value="RZF41251.1"/>
    <property type="molecule type" value="Genomic_DNA"/>
</dbReference>
<dbReference type="SMR" id="A0A482X7H7"/>
<evidence type="ECO:0000313" key="2">
    <source>
        <dbReference type="Proteomes" id="UP000291343"/>
    </source>
</evidence>
<sequence length="83" mass="10041">MGFRHARFVARTVLVRNGNVDEAVKNLNRYKSLFQLQVVTWFLFQLRRRINYEKCRAIYNEDMDRKIAFVMRKNRVDPFPGCI</sequence>
<dbReference type="STRING" id="195883.A0A482X7H7"/>
<protein>
    <recommendedName>
        <fullName evidence="3">Ribosomal protein S21</fullName>
    </recommendedName>
</protein>
<evidence type="ECO:0000313" key="1">
    <source>
        <dbReference type="EMBL" id="RZF41251.1"/>
    </source>
</evidence>
<dbReference type="FunCoup" id="A0A482X7H7">
    <property type="interactions" value="574"/>
</dbReference>
<organism evidence="1 2">
    <name type="scientific">Laodelphax striatellus</name>
    <name type="common">Small brown planthopper</name>
    <name type="synonym">Delphax striatella</name>
    <dbReference type="NCBI Taxonomy" id="195883"/>
    <lineage>
        <taxon>Eukaryota</taxon>
        <taxon>Metazoa</taxon>
        <taxon>Ecdysozoa</taxon>
        <taxon>Arthropoda</taxon>
        <taxon>Hexapoda</taxon>
        <taxon>Insecta</taxon>
        <taxon>Pterygota</taxon>
        <taxon>Neoptera</taxon>
        <taxon>Paraneoptera</taxon>
        <taxon>Hemiptera</taxon>
        <taxon>Auchenorrhyncha</taxon>
        <taxon>Fulgoroidea</taxon>
        <taxon>Delphacidae</taxon>
        <taxon>Criomorphinae</taxon>
        <taxon>Laodelphax</taxon>
    </lineage>
</organism>
<dbReference type="Proteomes" id="UP000291343">
    <property type="component" value="Unassembled WGS sequence"/>
</dbReference>
<dbReference type="AlphaFoldDB" id="A0A482X7H7"/>
<proteinExistence type="predicted"/>
<accession>A0A482X7H7</accession>
<keyword evidence="2" id="KW-1185">Reference proteome</keyword>
<gene>
    <name evidence="1" type="ORF">LSTR_LSTR010479</name>
</gene>
<evidence type="ECO:0008006" key="3">
    <source>
        <dbReference type="Google" id="ProtNLM"/>
    </source>
</evidence>
<dbReference type="OrthoDB" id="2501249at2759"/>
<comment type="caution">
    <text evidence="1">The sequence shown here is derived from an EMBL/GenBank/DDBJ whole genome shotgun (WGS) entry which is preliminary data.</text>
</comment>
<name>A0A482X7H7_LAOST</name>